<sequence>MTDDRYRVLMTCGVFEPGFRGGGPVRSLAQMLDTMSDRIDAILVTSDRDHGTSTAYPGLSGRWVDRDRTRIFYLNPWAPWHWLRLWRELRDIPFDLLYVNSFFSPWFTLVPILAMRLHLLRSGRLLIAPRGELSPGALSLKATKKRTFLRAWRPVLGRSGVRWHASTSEEAAEIRSVYPWADVEISLDQVALPLDPLDPLPTMSDVRLAYIGRISAKKNLDLTLAALHHVSAPVTFDIYGPIEDRAYWARCRALIDGVGAHIVVRYRGELAPDRVRATFAGYDAFVFPTRGENFGHVIAESLSASCPVICTDRTPWNDVLNAGGGRVLPAMGSDELGAELDRIAAMTPAQRLRARERAGAAYRRWRAGIANPNVLDQIREGSTVR</sequence>
<reference evidence="2" key="1">
    <citation type="submission" date="2021-03" db="EMBL/GenBank/DDBJ databases">
        <title>Whole genome shotgun sequence of Actinoplanes consettensis NBRC 14913.</title>
        <authorList>
            <person name="Komaki H."/>
            <person name="Tamura T."/>
        </authorList>
    </citation>
    <scope>NUCLEOTIDE SEQUENCE</scope>
    <source>
        <strain evidence="2">NBRC 14913</strain>
    </source>
</reference>
<dbReference type="EMBL" id="BOQP01000008">
    <property type="protein sequence ID" value="GIM70137.1"/>
    <property type="molecule type" value="Genomic_DNA"/>
</dbReference>
<dbReference type="CDD" id="cd03801">
    <property type="entry name" value="GT4_PimA-like"/>
    <property type="match status" value="1"/>
</dbReference>
<evidence type="ECO:0000313" key="2">
    <source>
        <dbReference type="EMBL" id="GIM70137.1"/>
    </source>
</evidence>
<dbReference type="Gene3D" id="3.40.50.2000">
    <property type="entry name" value="Glycogen Phosphorylase B"/>
    <property type="match status" value="2"/>
</dbReference>
<dbReference type="Proteomes" id="UP000680865">
    <property type="component" value="Unassembled WGS sequence"/>
</dbReference>
<evidence type="ECO:0000313" key="3">
    <source>
        <dbReference type="Proteomes" id="UP000680865"/>
    </source>
</evidence>
<protein>
    <recommendedName>
        <fullName evidence="4">Glycosyltransferase</fullName>
    </recommendedName>
</protein>
<feature type="transmembrane region" description="Helical" evidence="1">
    <location>
        <begin position="96"/>
        <end position="115"/>
    </location>
</feature>
<dbReference type="PANTHER" id="PTHR12526">
    <property type="entry name" value="GLYCOSYLTRANSFERASE"/>
    <property type="match status" value="1"/>
</dbReference>
<keyword evidence="1" id="KW-0812">Transmembrane</keyword>
<keyword evidence="1" id="KW-0472">Membrane</keyword>
<keyword evidence="1" id="KW-1133">Transmembrane helix</keyword>
<dbReference type="SUPFAM" id="SSF53756">
    <property type="entry name" value="UDP-Glycosyltransferase/glycogen phosphorylase"/>
    <property type="match status" value="1"/>
</dbReference>
<dbReference type="Pfam" id="PF13692">
    <property type="entry name" value="Glyco_trans_1_4"/>
    <property type="match status" value="1"/>
</dbReference>
<name>A0A919VNI9_9ACTN</name>
<evidence type="ECO:0008006" key="4">
    <source>
        <dbReference type="Google" id="ProtNLM"/>
    </source>
</evidence>
<evidence type="ECO:0000256" key="1">
    <source>
        <dbReference type="SAM" id="Phobius"/>
    </source>
</evidence>
<organism evidence="2 3">
    <name type="scientific">Winogradskya consettensis</name>
    <dbReference type="NCBI Taxonomy" id="113560"/>
    <lineage>
        <taxon>Bacteria</taxon>
        <taxon>Bacillati</taxon>
        <taxon>Actinomycetota</taxon>
        <taxon>Actinomycetes</taxon>
        <taxon>Micromonosporales</taxon>
        <taxon>Micromonosporaceae</taxon>
        <taxon>Winogradskya</taxon>
    </lineage>
</organism>
<dbReference type="AlphaFoldDB" id="A0A919VNI9"/>
<keyword evidence="3" id="KW-1185">Reference proteome</keyword>
<gene>
    <name evidence="2" type="ORF">Aco04nite_18710</name>
</gene>
<proteinExistence type="predicted"/>
<accession>A0A919VNI9</accession>
<dbReference type="RefSeq" id="WP_212996795.1">
    <property type="nucleotide sequence ID" value="NZ_BAAATW010000003.1"/>
</dbReference>
<comment type="caution">
    <text evidence="2">The sequence shown here is derived from an EMBL/GenBank/DDBJ whole genome shotgun (WGS) entry which is preliminary data.</text>
</comment>